<dbReference type="Proteomes" id="UP000251960">
    <property type="component" value="Chromosome 1"/>
</dbReference>
<sequence>FFFEETGGVKPLLIRNILREKGNEDQNNHTKASSHCSIDGKYFFFARWITRQTP</sequence>
<dbReference type="AlphaFoldDB" id="A0A317Y5T4"/>
<proteinExistence type="predicted"/>
<comment type="caution">
    <text evidence="1">The sequence shown here is derived from an EMBL/GenBank/DDBJ whole genome shotgun (WGS) entry which is preliminary data.</text>
</comment>
<accession>A0A317Y5T4</accession>
<protein>
    <submittedName>
        <fullName evidence="1">Uncharacterized protein</fullName>
    </submittedName>
</protein>
<feature type="non-terminal residue" evidence="1">
    <location>
        <position position="1"/>
    </location>
</feature>
<evidence type="ECO:0000313" key="1">
    <source>
        <dbReference type="EMBL" id="PWZ54067.1"/>
    </source>
</evidence>
<gene>
    <name evidence="1" type="ORF">Zm00014a_003126</name>
</gene>
<name>A0A317Y5T4_MAIZE</name>
<dbReference type="EMBL" id="NCVQ01000001">
    <property type="protein sequence ID" value="PWZ54067.1"/>
    <property type="molecule type" value="Genomic_DNA"/>
</dbReference>
<organism evidence="1">
    <name type="scientific">Zea mays</name>
    <name type="common">Maize</name>
    <dbReference type="NCBI Taxonomy" id="4577"/>
    <lineage>
        <taxon>Eukaryota</taxon>
        <taxon>Viridiplantae</taxon>
        <taxon>Streptophyta</taxon>
        <taxon>Embryophyta</taxon>
        <taxon>Tracheophyta</taxon>
        <taxon>Spermatophyta</taxon>
        <taxon>Magnoliopsida</taxon>
        <taxon>Liliopsida</taxon>
        <taxon>Poales</taxon>
        <taxon>Poaceae</taxon>
        <taxon>PACMAD clade</taxon>
        <taxon>Panicoideae</taxon>
        <taxon>Andropogonodae</taxon>
        <taxon>Andropogoneae</taxon>
        <taxon>Tripsacinae</taxon>
        <taxon>Zea</taxon>
    </lineage>
</organism>
<reference evidence="1" key="1">
    <citation type="journal article" date="2018" name="Nat. Genet.">
        <title>Extensive intraspecific gene order and gene structural variations between Mo17 and other maize genomes.</title>
        <authorList>
            <person name="Sun S."/>
            <person name="Zhou Y."/>
            <person name="Chen J."/>
            <person name="Shi J."/>
            <person name="Zhao H."/>
            <person name="Zhao H."/>
            <person name="Song W."/>
            <person name="Zhang M."/>
            <person name="Cui Y."/>
            <person name="Dong X."/>
            <person name="Liu H."/>
            <person name="Ma X."/>
            <person name="Jiao Y."/>
            <person name="Wang B."/>
            <person name="Wei X."/>
            <person name="Stein J.C."/>
            <person name="Glaubitz J.C."/>
            <person name="Lu F."/>
            <person name="Yu G."/>
            <person name="Liang C."/>
            <person name="Fengler K."/>
            <person name="Li B."/>
            <person name="Rafalski A."/>
            <person name="Schnable P.S."/>
            <person name="Ware D.H."/>
            <person name="Buckler E.S."/>
            <person name="Lai J."/>
        </authorList>
    </citation>
    <scope>NUCLEOTIDE SEQUENCE [LARGE SCALE GENOMIC DNA]</scope>
    <source>
        <tissue evidence="1">Seedling</tissue>
    </source>
</reference>